<name>A0ABU8FJ35_9BACI</name>
<evidence type="ECO:0000259" key="2">
    <source>
        <dbReference type="Pfam" id="PF02481"/>
    </source>
</evidence>
<protein>
    <submittedName>
        <fullName evidence="3">DNA-processing protein DprA</fullName>
    </submittedName>
</protein>
<keyword evidence="4" id="KW-1185">Reference proteome</keyword>
<accession>A0ABU8FJ35</accession>
<comment type="caution">
    <text evidence="3">The sequence shown here is derived from an EMBL/GenBank/DDBJ whole genome shotgun (WGS) entry which is preliminary data.</text>
</comment>
<dbReference type="Proteomes" id="UP001372526">
    <property type="component" value="Unassembled WGS sequence"/>
</dbReference>
<comment type="similarity">
    <text evidence="1">Belongs to the DprA/Smf family.</text>
</comment>
<dbReference type="Gene3D" id="3.40.50.450">
    <property type="match status" value="1"/>
</dbReference>
<dbReference type="RefSeq" id="WP_336473203.1">
    <property type="nucleotide sequence ID" value="NZ_JBAWSX010000009.1"/>
</dbReference>
<dbReference type="PANTHER" id="PTHR43022:SF1">
    <property type="entry name" value="PROTEIN SMF"/>
    <property type="match status" value="1"/>
</dbReference>
<dbReference type="Pfam" id="PF02481">
    <property type="entry name" value="DNA_processg_A"/>
    <property type="match status" value="1"/>
</dbReference>
<organism evidence="3 4">
    <name type="scientific">Bacillus bruguierae</name>
    <dbReference type="NCBI Taxonomy" id="3127667"/>
    <lineage>
        <taxon>Bacteria</taxon>
        <taxon>Bacillati</taxon>
        <taxon>Bacillota</taxon>
        <taxon>Bacilli</taxon>
        <taxon>Bacillales</taxon>
        <taxon>Bacillaceae</taxon>
        <taxon>Bacillus</taxon>
    </lineage>
</organism>
<reference evidence="3 4" key="1">
    <citation type="submission" date="2024-01" db="EMBL/GenBank/DDBJ databases">
        <title>Seven novel Bacillus-like species.</title>
        <authorList>
            <person name="Liu G."/>
        </authorList>
    </citation>
    <scope>NUCLEOTIDE SEQUENCE [LARGE SCALE GENOMIC DNA]</scope>
    <source>
        <strain evidence="3 4">FJAT-51639</strain>
    </source>
</reference>
<sequence>MKRERLLHLHYCLADQWKVLRRLLAIDPQLTEIYSFQAPQIEKYLGLPMQKASALVSYLQKTSPSFCIQQLQDEHVFYMTIWDDDYPSLLRQIPDPPFILYGKGQKEILQWTKKLAVVGTRNPSLYGKGSIQSILQPLMNNEWLIVSGLANGIDTIAHEIAVEHRFATIAVLGHGLQYMYPKKNRDFYEKWKAQILLVTEYPPHYAPQKWYFPRRNRIISGLCQGVLVVEAKVRSGSLITADYALEQNREVFAMPGPNYIESAVGTNQLIQQGAKLIQCAEDVIEEFSNYKINPF</sequence>
<dbReference type="NCBIfam" id="TIGR00732">
    <property type="entry name" value="dprA"/>
    <property type="match status" value="1"/>
</dbReference>
<dbReference type="InterPro" id="IPR057666">
    <property type="entry name" value="DrpA_SLOG"/>
</dbReference>
<proteinExistence type="inferred from homology"/>
<feature type="domain" description="Smf/DprA SLOG" evidence="2">
    <location>
        <begin position="78"/>
        <end position="287"/>
    </location>
</feature>
<dbReference type="SUPFAM" id="SSF102405">
    <property type="entry name" value="MCP/YpsA-like"/>
    <property type="match status" value="1"/>
</dbReference>
<evidence type="ECO:0000256" key="1">
    <source>
        <dbReference type="ARBA" id="ARBA00006525"/>
    </source>
</evidence>
<dbReference type="InterPro" id="IPR003488">
    <property type="entry name" value="DprA"/>
</dbReference>
<dbReference type="PANTHER" id="PTHR43022">
    <property type="entry name" value="PROTEIN SMF"/>
    <property type="match status" value="1"/>
</dbReference>
<gene>
    <name evidence="3" type="primary">dprA</name>
    <name evidence="3" type="ORF">WAZ07_15540</name>
</gene>
<dbReference type="EMBL" id="JBAWSX010000009">
    <property type="protein sequence ID" value="MEI4802707.1"/>
    <property type="molecule type" value="Genomic_DNA"/>
</dbReference>
<evidence type="ECO:0000313" key="4">
    <source>
        <dbReference type="Proteomes" id="UP001372526"/>
    </source>
</evidence>
<evidence type="ECO:0000313" key="3">
    <source>
        <dbReference type="EMBL" id="MEI4802707.1"/>
    </source>
</evidence>